<protein>
    <recommendedName>
        <fullName evidence="4">Tetratricopeptide repeat protein</fullName>
    </recommendedName>
</protein>
<organism evidence="2 3">
    <name type="scientific">Ferrigenium kumadai</name>
    <dbReference type="NCBI Taxonomy" id="1682490"/>
    <lineage>
        <taxon>Bacteria</taxon>
        <taxon>Pseudomonadati</taxon>
        <taxon>Pseudomonadota</taxon>
        <taxon>Betaproteobacteria</taxon>
        <taxon>Nitrosomonadales</taxon>
        <taxon>Gallionellaceae</taxon>
        <taxon>Ferrigenium</taxon>
    </lineage>
</organism>
<evidence type="ECO:0000256" key="1">
    <source>
        <dbReference type="SAM" id="SignalP"/>
    </source>
</evidence>
<dbReference type="SUPFAM" id="SSF48452">
    <property type="entry name" value="TPR-like"/>
    <property type="match status" value="1"/>
</dbReference>
<gene>
    <name evidence="2" type="ORF">FGKAn22_06160</name>
</gene>
<evidence type="ECO:0008006" key="4">
    <source>
        <dbReference type="Google" id="ProtNLM"/>
    </source>
</evidence>
<feature type="chain" id="PRO_5042896121" description="Tetratricopeptide repeat protein" evidence="1">
    <location>
        <begin position="16"/>
        <end position="272"/>
    </location>
</feature>
<feature type="signal peptide" evidence="1">
    <location>
        <begin position="1"/>
        <end position="15"/>
    </location>
</feature>
<proteinExistence type="predicted"/>
<dbReference type="Proteomes" id="UP001319121">
    <property type="component" value="Chromosome"/>
</dbReference>
<evidence type="ECO:0000313" key="2">
    <source>
        <dbReference type="EMBL" id="BBI98923.1"/>
    </source>
</evidence>
<dbReference type="Gene3D" id="1.25.40.10">
    <property type="entry name" value="Tetratricopeptide repeat domain"/>
    <property type="match status" value="2"/>
</dbReference>
<keyword evidence="1" id="KW-0732">Signal</keyword>
<dbReference type="PROSITE" id="PS51257">
    <property type="entry name" value="PROKAR_LIPOPROTEIN"/>
    <property type="match status" value="1"/>
</dbReference>
<evidence type="ECO:0000313" key="3">
    <source>
        <dbReference type="Proteomes" id="UP001319121"/>
    </source>
</evidence>
<sequence>MIRSFVLIMSVILLAACGSPPPRLPLALERAQTADKDARRALQTGDLVNARILFARSVALHQSLDDADGSASALVSLATVSHRLHDDAAAIKLLDQILLDQTGVYPPEWRITAAFRKAVILADLGRSDEAVPVLALADKQCEGNCALHLSIDVLKARLALLKGDAAAALELAQPAASAREAGKEEQANALRIVAAAEERLSRHDAALLHYRAALELDKSLGLSNRIEEDLNGMVRVLTRLGRDEEAAHHARRAFIVHEAARKNAPAPIPSAP</sequence>
<reference evidence="2 3" key="1">
    <citation type="submission" date="2019-03" db="EMBL/GenBank/DDBJ databases">
        <title>Complete genome sequence of Ferrigenium kumadai strain An22, a microaerophilic iron-oxidizing bacterium isolated from a paddy field soil.</title>
        <authorList>
            <person name="Watanabe T."/>
            <person name="Asakawa S."/>
        </authorList>
    </citation>
    <scope>NUCLEOTIDE SEQUENCE [LARGE SCALE GENOMIC DNA]</scope>
    <source>
        <strain evidence="2 3">An22</strain>
    </source>
</reference>
<dbReference type="EMBL" id="AP019536">
    <property type="protein sequence ID" value="BBI98923.1"/>
    <property type="molecule type" value="Genomic_DNA"/>
</dbReference>
<keyword evidence="3" id="KW-1185">Reference proteome</keyword>
<dbReference type="KEGG" id="fku:FGKAn22_06160"/>
<dbReference type="AlphaFoldDB" id="A0AAN1SXT7"/>
<accession>A0AAN1SXT7</accession>
<dbReference type="InterPro" id="IPR011990">
    <property type="entry name" value="TPR-like_helical_dom_sf"/>
</dbReference>
<name>A0AAN1SXT7_9PROT</name>